<feature type="domain" description="AMP-activated protein kinase glycogen-binding" evidence="2">
    <location>
        <begin position="1"/>
        <end position="77"/>
    </location>
</feature>
<dbReference type="AlphaFoldDB" id="A0A5N6Q901"/>
<dbReference type="InterPro" id="IPR043554">
    <property type="entry name" value="KINB"/>
</dbReference>
<dbReference type="GO" id="GO:0009507">
    <property type="term" value="C:chloroplast"/>
    <property type="evidence" value="ECO:0007669"/>
    <property type="project" value="UniProtKB-ARBA"/>
</dbReference>
<evidence type="ECO:0000256" key="1">
    <source>
        <dbReference type="SAM" id="MobiDB-lite"/>
    </source>
</evidence>
<organism evidence="3 4">
    <name type="scientific">Mikania micrantha</name>
    <name type="common">bitter vine</name>
    <dbReference type="NCBI Taxonomy" id="192012"/>
    <lineage>
        <taxon>Eukaryota</taxon>
        <taxon>Viridiplantae</taxon>
        <taxon>Streptophyta</taxon>
        <taxon>Embryophyta</taxon>
        <taxon>Tracheophyta</taxon>
        <taxon>Spermatophyta</taxon>
        <taxon>Magnoliopsida</taxon>
        <taxon>eudicotyledons</taxon>
        <taxon>Gunneridae</taxon>
        <taxon>Pentapetalae</taxon>
        <taxon>asterids</taxon>
        <taxon>campanulids</taxon>
        <taxon>Asterales</taxon>
        <taxon>Asteraceae</taxon>
        <taxon>Asteroideae</taxon>
        <taxon>Heliantheae alliance</taxon>
        <taxon>Eupatorieae</taxon>
        <taxon>Mikania</taxon>
    </lineage>
</organism>
<evidence type="ECO:0000313" key="3">
    <source>
        <dbReference type="EMBL" id="KAD7480361.1"/>
    </source>
</evidence>
<dbReference type="CDD" id="cd02859">
    <property type="entry name" value="E_set_AMPKbeta_like_N"/>
    <property type="match status" value="1"/>
</dbReference>
<dbReference type="EMBL" id="SZYD01000001">
    <property type="protein sequence ID" value="KAD7480361.1"/>
    <property type="molecule type" value="Genomic_DNA"/>
</dbReference>
<dbReference type="InterPro" id="IPR032640">
    <property type="entry name" value="AMPK1_CBM"/>
</dbReference>
<dbReference type="InterPro" id="IPR013783">
    <property type="entry name" value="Ig-like_fold"/>
</dbReference>
<evidence type="ECO:0000313" key="4">
    <source>
        <dbReference type="Proteomes" id="UP000326396"/>
    </source>
</evidence>
<feature type="region of interest" description="Disordered" evidence="1">
    <location>
        <begin position="102"/>
        <end position="141"/>
    </location>
</feature>
<comment type="caution">
    <text evidence="3">The sequence shown here is derived from an EMBL/GenBank/DDBJ whole genome shotgun (WGS) entry which is preliminary data.</text>
</comment>
<dbReference type="Pfam" id="PF16561">
    <property type="entry name" value="AMPK1_CBM"/>
    <property type="match status" value="1"/>
</dbReference>
<accession>A0A5N6Q901</accession>
<feature type="compositionally biased region" description="Polar residues" evidence="1">
    <location>
        <begin position="128"/>
        <end position="141"/>
    </location>
</feature>
<dbReference type="PANTHER" id="PTHR46316:SF2">
    <property type="entry name" value="SNF1-RELATED PROTEIN KINASE REGULATORY SUBUNIT BETA-2"/>
    <property type="match status" value="1"/>
</dbReference>
<dbReference type="OrthoDB" id="531008at2759"/>
<dbReference type="Gene3D" id="2.60.40.10">
    <property type="entry name" value="Immunoglobulins"/>
    <property type="match status" value="1"/>
</dbReference>
<dbReference type="PANTHER" id="PTHR46316">
    <property type="entry name" value="SNF1-RELATED PROTEIN KINASE REGULATORY SUBUNIT BETA-1"/>
    <property type="match status" value="1"/>
</dbReference>
<feature type="compositionally biased region" description="Basic and acidic residues" evidence="1">
    <location>
        <begin position="113"/>
        <end position="124"/>
    </location>
</feature>
<keyword evidence="4" id="KW-1185">Reference proteome</keyword>
<reference evidence="3 4" key="1">
    <citation type="submission" date="2019-05" db="EMBL/GenBank/DDBJ databases">
        <title>Mikania micrantha, genome provides insights into the molecular mechanism of rapid growth.</title>
        <authorList>
            <person name="Liu B."/>
        </authorList>
    </citation>
    <scope>NUCLEOTIDE SEQUENCE [LARGE SCALE GENOMIC DNA]</scope>
    <source>
        <strain evidence="3">NLD-2019</strain>
        <tissue evidence="3">Leaf</tissue>
    </source>
</reference>
<dbReference type="Proteomes" id="UP000326396">
    <property type="component" value="Linkage Group LG1"/>
</dbReference>
<dbReference type="SUPFAM" id="SSF81296">
    <property type="entry name" value="E set domains"/>
    <property type="match status" value="1"/>
</dbReference>
<protein>
    <recommendedName>
        <fullName evidence="2">AMP-activated protein kinase glycogen-binding domain-containing protein</fullName>
    </recommendedName>
</protein>
<proteinExistence type="predicted"/>
<dbReference type="InterPro" id="IPR014756">
    <property type="entry name" value="Ig_E-set"/>
</dbReference>
<name>A0A5N6Q901_9ASTR</name>
<evidence type="ECO:0000259" key="2">
    <source>
        <dbReference type="Pfam" id="PF16561"/>
    </source>
</evidence>
<gene>
    <name evidence="3" type="ORF">E3N88_03497</name>
</gene>
<sequence>MITWTYDGKEVAVEGSWDNCKTRKSLQRSGKDFIILKVLPSDVYQYRFVVDGQWRYSPDVSWTKDEAGNNYNILELQVSHEPNDIGLKIIAKVMLRAFGDEASCNPSSSLTGSEEKEKEDKREEQLDDWSTSSCSRYFESS</sequence>